<feature type="transmembrane region" description="Helical" evidence="8">
    <location>
        <begin position="70"/>
        <end position="91"/>
    </location>
</feature>
<evidence type="ECO:0000256" key="6">
    <source>
        <dbReference type="ARBA" id="ARBA00022989"/>
    </source>
</evidence>
<dbReference type="RefSeq" id="WP_093309748.1">
    <property type="nucleotide sequence ID" value="NZ_FNYH01000007.1"/>
</dbReference>
<evidence type="ECO:0000256" key="7">
    <source>
        <dbReference type="ARBA" id="ARBA00023136"/>
    </source>
</evidence>
<evidence type="ECO:0000256" key="8">
    <source>
        <dbReference type="SAM" id="Phobius"/>
    </source>
</evidence>
<keyword evidence="6 8" id="KW-1133">Transmembrane helix</keyword>
<feature type="transmembrane region" description="Helical" evidence="8">
    <location>
        <begin position="235"/>
        <end position="258"/>
    </location>
</feature>
<dbReference type="PANTHER" id="PTHR36838">
    <property type="entry name" value="AUXIN EFFLUX CARRIER FAMILY PROTEIN"/>
    <property type="match status" value="1"/>
</dbReference>
<dbReference type="InterPro" id="IPR004776">
    <property type="entry name" value="Mem_transp_PIN-like"/>
</dbReference>
<feature type="transmembrane region" description="Helical" evidence="8">
    <location>
        <begin position="12"/>
        <end position="33"/>
    </location>
</feature>
<dbReference type="PANTHER" id="PTHR36838:SF4">
    <property type="entry name" value="AUXIN EFFLUX CARRIER FAMILY PROTEIN"/>
    <property type="match status" value="1"/>
</dbReference>
<comment type="subcellular location">
    <subcellularLocation>
        <location evidence="1">Cell membrane</location>
        <topology evidence="1">Multi-pass membrane protein</topology>
    </subcellularLocation>
</comment>
<dbReference type="OrthoDB" id="9786439at2"/>
<feature type="transmembrane region" description="Helical" evidence="8">
    <location>
        <begin position="176"/>
        <end position="195"/>
    </location>
</feature>
<feature type="transmembrane region" description="Helical" evidence="8">
    <location>
        <begin position="45"/>
        <end position="64"/>
    </location>
</feature>
<feature type="transmembrane region" description="Helical" evidence="8">
    <location>
        <begin position="207"/>
        <end position="226"/>
    </location>
</feature>
<dbReference type="GO" id="GO:0055085">
    <property type="term" value="P:transmembrane transport"/>
    <property type="evidence" value="ECO:0007669"/>
    <property type="project" value="InterPro"/>
</dbReference>
<keyword evidence="10" id="KW-1185">Reference proteome</keyword>
<proteinExistence type="inferred from homology"/>
<feature type="transmembrane region" description="Helical" evidence="8">
    <location>
        <begin position="264"/>
        <end position="284"/>
    </location>
</feature>
<accession>A0A1H6SIU3</accession>
<evidence type="ECO:0000256" key="5">
    <source>
        <dbReference type="ARBA" id="ARBA00022692"/>
    </source>
</evidence>
<keyword evidence="5 8" id="KW-0812">Transmembrane</keyword>
<organism evidence="9 10">
    <name type="scientific">Allopseudospirillum japonicum</name>
    <dbReference type="NCBI Taxonomy" id="64971"/>
    <lineage>
        <taxon>Bacteria</taxon>
        <taxon>Pseudomonadati</taxon>
        <taxon>Pseudomonadota</taxon>
        <taxon>Gammaproteobacteria</taxon>
        <taxon>Oceanospirillales</taxon>
        <taxon>Oceanospirillaceae</taxon>
        <taxon>Allopseudospirillum</taxon>
    </lineage>
</organism>
<evidence type="ECO:0000256" key="3">
    <source>
        <dbReference type="ARBA" id="ARBA00022448"/>
    </source>
</evidence>
<keyword evidence="7 8" id="KW-0472">Membrane</keyword>
<keyword evidence="3" id="KW-0813">Transport</keyword>
<evidence type="ECO:0000313" key="10">
    <source>
        <dbReference type="Proteomes" id="UP000242999"/>
    </source>
</evidence>
<dbReference type="Gene3D" id="1.20.1530.20">
    <property type="match status" value="1"/>
</dbReference>
<dbReference type="AlphaFoldDB" id="A0A1H6SIU3"/>
<feature type="transmembrane region" description="Helical" evidence="8">
    <location>
        <begin position="103"/>
        <end position="122"/>
    </location>
</feature>
<dbReference type="InterPro" id="IPR038770">
    <property type="entry name" value="Na+/solute_symporter_sf"/>
</dbReference>
<evidence type="ECO:0000256" key="2">
    <source>
        <dbReference type="ARBA" id="ARBA00010145"/>
    </source>
</evidence>
<sequence length="322" mass="34629">MQTWLSTFETTLAVTGPVFLLVFLGALLYRAAWINDVFVQTGSQLVFRLTLPLLIFISILKAPLTDLFDIKLLAYVLVASLLSYAFLVWIARHWITQNADKGAFIQGGFRGNLGIVGVALALNQYGATALGQASLLLAWLILVYNFLSVIALNLYSPQQVNRAKGQQYLLMCLDMIKNPLILAVAAGAAVRIFNISVPDTLMKTGQTLGNLTLPMALLCIGASLNLKALREDPRLALMASGIKLILIPVVFTLGAWLLGYQGQTLGILFLFFASPTAAASYVMARAMGANAALAANIIAMTTLGSIVTLTLGVFIGQSLQVF</sequence>
<reference evidence="10" key="1">
    <citation type="submission" date="2016-10" db="EMBL/GenBank/DDBJ databases">
        <authorList>
            <person name="Varghese N."/>
            <person name="Submissions S."/>
        </authorList>
    </citation>
    <scope>NUCLEOTIDE SEQUENCE [LARGE SCALE GENOMIC DNA]</scope>
    <source>
        <strain evidence="10">DSM 7165</strain>
    </source>
</reference>
<dbReference type="GO" id="GO:0005886">
    <property type="term" value="C:plasma membrane"/>
    <property type="evidence" value="ECO:0007669"/>
    <property type="project" value="UniProtKB-SubCell"/>
</dbReference>
<protein>
    <recommendedName>
        <fullName evidence="11">Permease</fullName>
    </recommendedName>
</protein>
<feature type="transmembrane region" description="Helical" evidence="8">
    <location>
        <begin position="291"/>
        <end position="315"/>
    </location>
</feature>
<keyword evidence="4" id="KW-1003">Cell membrane</keyword>
<feature type="transmembrane region" description="Helical" evidence="8">
    <location>
        <begin position="134"/>
        <end position="155"/>
    </location>
</feature>
<name>A0A1H6SIU3_9GAMM</name>
<evidence type="ECO:0000313" key="9">
    <source>
        <dbReference type="EMBL" id="SEI67761.1"/>
    </source>
</evidence>
<comment type="similarity">
    <text evidence="2">Belongs to the auxin efflux carrier (TC 2.A.69) family.</text>
</comment>
<dbReference type="Proteomes" id="UP000242999">
    <property type="component" value="Unassembled WGS sequence"/>
</dbReference>
<evidence type="ECO:0000256" key="1">
    <source>
        <dbReference type="ARBA" id="ARBA00004651"/>
    </source>
</evidence>
<evidence type="ECO:0008006" key="11">
    <source>
        <dbReference type="Google" id="ProtNLM"/>
    </source>
</evidence>
<dbReference type="STRING" id="64971.SAMN05421831_10767"/>
<evidence type="ECO:0000256" key="4">
    <source>
        <dbReference type="ARBA" id="ARBA00022475"/>
    </source>
</evidence>
<gene>
    <name evidence="9" type="ORF">SAMN05421831_10767</name>
</gene>
<dbReference type="EMBL" id="FNYH01000007">
    <property type="protein sequence ID" value="SEI67761.1"/>
    <property type="molecule type" value="Genomic_DNA"/>
</dbReference>
<dbReference type="Pfam" id="PF03547">
    <property type="entry name" value="Mem_trans"/>
    <property type="match status" value="1"/>
</dbReference>